<reference evidence="2 3" key="1">
    <citation type="submission" date="2024-05" db="EMBL/GenBank/DDBJ databases">
        <title>Long read based assembly of the Candida bracarensis genome reveals expanded adhesin content.</title>
        <authorList>
            <person name="Marcet-Houben M."/>
            <person name="Ksiezopolska E."/>
            <person name="Gabaldon T."/>
        </authorList>
    </citation>
    <scope>NUCLEOTIDE SEQUENCE [LARGE SCALE GENOMIC DNA]</scope>
    <source>
        <strain evidence="2 3">CBM6</strain>
    </source>
</reference>
<name>A0ABR4P0C4_9SACH</name>
<comment type="caution">
    <text evidence="2">The sequence shown here is derived from an EMBL/GenBank/DDBJ whole genome shotgun (WGS) entry which is preliminary data.</text>
</comment>
<organism evidence="2 3">
    <name type="scientific">Nakaseomyces bracarensis</name>
    <dbReference type="NCBI Taxonomy" id="273131"/>
    <lineage>
        <taxon>Eukaryota</taxon>
        <taxon>Fungi</taxon>
        <taxon>Dikarya</taxon>
        <taxon>Ascomycota</taxon>
        <taxon>Saccharomycotina</taxon>
        <taxon>Saccharomycetes</taxon>
        <taxon>Saccharomycetales</taxon>
        <taxon>Saccharomycetaceae</taxon>
        <taxon>Nakaseomyces</taxon>
    </lineage>
</organism>
<accession>A0ABR4P0C4</accession>
<keyword evidence="3" id="KW-1185">Reference proteome</keyword>
<protein>
    <submittedName>
        <fullName evidence="2">Uncharacterized protein</fullName>
    </submittedName>
</protein>
<gene>
    <name evidence="2" type="ORF">RNJ44_02811</name>
</gene>
<proteinExistence type="predicted"/>
<feature type="region of interest" description="Disordered" evidence="1">
    <location>
        <begin position="40"/>
        <end position="60"/>
    </location>
</feature>
<evidence type="ECO:0000256" key="1">
    <source>
        <dbReference type="SAM" id="MobiDB-lite"/>
    </source>
</evidence>
<evidence type="ECO:0000313" key="3">
    <source>
        <dbReference type="Proteomes" id="UP001623330"/>
    </source>
</evidence>
<dbReference type="EMBL" id="JBEVYD010000002">
    <property type="protein sequence ID" value="KAL3235023.1"/>
    <property type="molecule type" value="Genomic_DNA"/>
</dbReference>
<sequence length="60" mass="6986">MVEQNVQLTSSPSYINWHMFGTSITQELVFAYKKGNKRSFSERPSTELKKQKSDRITNMS</sequence>
<dbReference type="Proteomes" id="UP001623330">
    <property type="component" value="Unassembled WGS sequence"/>
</dbReference>
<evidence type="ECO:0000313" key="2">
    <source>
        <dbReference type="EMBL" id="KAL3235023.1"/>
    </source>
</evidence>